<proteinExistence type="predicted"/>
<keyword evidence="2" id="KW-1185">Reference proteome</keyword>
<reference evidence="1" key="2">
    <citation type="submission" date="2013-09" db="EMBL/GenBank/DDBJ databases">
        <title>Draft genome sequence of Alistipes putredinis (DSM 17216).</title>
        <authorList>
            <person name="Sudarsanam P."/>
            <person name="Ley R."/>
            <person name="Guruge J."/>
            <person name="Turnbaugh P.J."/>
            <person name="Mahowald M."/>
            <person name="Liep D."/>
            <person name="Gordon J."/>
        </authorList>
    </citation>
    <scope>NUCLEOTIDE SEQUENCE</scope>
    <source>
        <strain evidence="1">DSM 17216</strain>
    </source>
</reference>
<dbReference type="HOGENOM" id="CLU_3264721_0_0_10"/>
<reference evidence="1" key="1">
    <citation type="submission" date="2007-10" db="EMBL/GenBank/DDBJ databases">
        <authorList>
            <person name="Fulton L."/>
            <person name="Clifton S."/>
            <person name="Fulton B."/>
            <person name="Xu J."/>
            <person name="Minx P."/>
            <person name="Pepin K.H."/>
            <person name="Johnson M."/>
            <person name="Thiruvilangam P."/>
            <person name="Bhonagiri V."/>
            <person name="Nash W.E."/>
            <person name="Mardis E.R."/>
            <person name="Wilson R.K."/>
        </authorList>
    </citation>
    <scope>NUCLEOTIDE SEQUENCE [LARGE SCALE GENOMIC DNA]</scope>
    <source>
        <strain evidence="1">DSM 17216</strain>
    </source>
</reference>
<protein>
    <submittedName>
        <fullName evidence="1">Uncharacterized protein</fullName>
    </submittedName>
</protein>
<name>B0MXH5_9BACT</name>
<accession>B0MXH5</accession>
<evidence type="ECO:0000313" key="1">
    <source>
        <dbReference type="EMBL" id="EDS02311.1"/>
    </source>
</evidence>
<evidence type="ECO:0000313" key="2">
    <source>
        <dbReference type="Proteomes" id="UP000005819"/>
    </source>
</evidence>
<dbReference type="AlphaFoldDB" id="B0MXH5"/>
<gene>
    <name evidence="1" type="ORF">ALIPUT_01833</name>
</gene>
<comment type="caution">
    <text evidence="1">The sequence shown here is derived from an EMBL/GenBank/DDBJ whole genome shotgun (WGS) entry which is preliminary data.</text>
</comment>
<organism evidence="1 2">
    <name type="scientific">Alistipes putredinis DSM 17216</name>
    <dbReference type="NCBI Taxonomy" id="445970"/>
    <lineage>
        <taxon>Bacteria</taxon>
        <taxon>Pseudomonadati</taxon>
        <taxon>Bacteroidota</taxon>
        <taxon>Bacteroidia</taxon>
        <taxon>Bacteroidales</taxon>
        <taxon>Rikenellaceae</taxon>
        <taxon>Alistipes</taxon>
    </lineage>
</organism>
<dbReference type="EMBL" id="ABFK02000020">
    <property type="protein sequence ID" value="EDS02311.1"/>
    <property type="molecule type" value="Genomic_DNA"/>
</dbReference>
<dbReference type="Proteomes" id="UP000005819">
    <property type="component" value="Unassembled WGS sequence"/>
</dbReference>
<sequence>MSFTDNRFVFPFFPCICRKVGIVPTKIVFLLAYSDISSIFV</sequence>